<protein>
    <recommendedName>
        <fullName evidence="10">FYVE-type domain-containing protein</fullName>
    </recommendedName>
</protein>
<comment type="caution">
    <text evidence="8">The sequence shown here is derived from an EMBL/GenBank/DDBJ whole genome shotgun (WGS) entry which is preliminary data.</text>
</comment>
<feature type="domain" description="FYVE-type" evidence="7">
    <location>
        <begin position="276"/>
        <end position="335"/>
    </location>
</feature>
<name>A0A1V9YB21_ACHHY</name>
<dbReference type="STRING" id="1202772.A0A1V9YB21"/>
<evidence type="ECO:0000259" key="6">
    <source>
        <dbReference type="PROSITE" id="PS50089"/>
    </source>
</evidence>
<dbReference type="InterPro" id="IPR011011">
    <property type="entry name" value="Znf_FYVE_PHD"/>
</dbReference>
<dbReference type="InterPro" id="IPR000306">
    <property type="entry name" value="Znf_FYVE"/>
</dbReference>
<dbReference type="CDD" id="cd00065">
    <property type="entry name" value="FYVE_like_SF"/>
    <property type="match status" value="1"/>
</dbReference>
<keyword evidence="1" id="KW-0479">Metal-binding</keyword>
<dbReference type="Gene3D" id="3.30.530.20">
    <property type="match status" value="1"/>
</dbReference>
<dbReference type="Proteomes" id="UP000243579">
    <property type="component" value="Unassembled WGS sequence"/>
</dbReference>
<organism evidence="8 9">
    <name type="scientific">Achlya hypogyna</name>
    <name type="common">Oomycete</name>
    <name type="synonym">Protoachlya hypogyna</name>
    <dbReference type="NCBI Taxonomy" id="1202772"/>
    <lineage>
        <taxon>Eukaryota</taxon>
        <taxon>Sar</taxon>
        <taxon>Stramenopiles</taxon>
        <taxon>Oomycota</taxon>
        <taxon>Saprolegniomycetes</taxon>
        <taxon>Saprolegniales</taxon>
        <taxon>Achlyaceae</taxon>
        <taxon>Achlya</taxon>
    </lineage>
</organism>
<evidence type="ECO:0000256" key="4">
    <source>
        <dbReference type="PROSITE-ProRule" id="PRU00175"/>
    </source>
</evidence>
<evidence type="ECO:0000256" key="5">
    <source>
        <dbReference type="SAM" id="MobiDB-lite"/>
    </source>
</evidence>
<dbReference type="PROSITE" id="PS50178">
    <property type="entry name" value="ZF_FYVE"/>
    <property type="match status" value="1"/>
</dbReference>
<evidence type="ECO:0000259" key="7">
    <source>
        <dbReference type="PROSITE" id="PS50178"/>
    </source>
</evidence>
<dbReference type="InterPro" id="IPR052727">
    <property type="entry name" value="Rab4/Rab5_effector"/>
</dbReference>
<evidence type="ECO:0000256" key="1">
    <source>
        <dbReference type="ARBA" id="ARBA00022723"/>
    </source>
</evidence>
<dbReference type="PANTHER" id="PTHR13510">
    <property type="entry name" value="FYVE-FINGER-CONTAINING RAB5 EFFECTOR PROTEIN RABENOSYN-5-RELATED"/>
    <property type="match status" value="1"/>
</dbReference>
<sequence>MTLPLPLDHFKCPPLTPEGFENIVSLGQAACQDTVQNAIAAQSEPVVSVVSNQKTSRLARIHRGRDVVDPWLTTYTGRSLIQASIAEVADFFYLDSKEKLTTYKTVLGQNMLDRQTLYTLTDSSDGHASFHYCGIAWMATQFPALMSNRDTCFVEFHDLIEVMDQSSMELRRGWVRTIHSLEMDCVPSLKASHGLVRSQLLRSGHVFLETKTPGILEHFHIIVPQMHGLIKGHILREICQRQVSRVLNLEEYFATQRFLKTLDTSLLMPITSFQQKDLVGWCSVCSRKFGWFVHKKHCRKCGHVICSNCLSDWHFSIKHHVVKLRICRQCFAGASIEALEDGQRRTTQSTLTLDSTDRKQTLKSNSSSELDDLPMLDRTTEGMLDHLETFDQHMELSKLNHDSRSSASSSSFGSVLNASHMSNEAAPAHTRVSLFSVTNSNLDLTSSFCSYLYTQVTKYEQVAAVIAQDQKVLAAKKESLMVSKA</sequence>
<dbReference type="PANTHER" id="PTHR13510:SF44">
    <property type="entry name" value="RABENOSYN-5"/>
    <property type="match status" value="1"/>
</dbReference>
<dbReference type="PROSITE" id="PS00518">
    <property type="entry name" value="ZF_RING_1"/>
    <property type="match status" value="1"/>
</dbReference>
<dbReference type="InterPro" id="IPR017907">
    <property type="entry name" value="Znf_RING_CS"/>
</dbReference>
<dbReference type="InterPro" id="IPR013083">
    <property type="entry name" value="Znf_RING/FYVE/PHD"/>
</dbReference>
<feature type="region of interest" description="Disordered" evidence="5">
    <location>
        <begin position="347"/>
        <end position="373"/>
    </location>
</feature>
<keyword evidence="9" id="KW-1185">Reference proteome</keyword>
<evidence type="ECO:0000256" key="2">
    <source>
        <dbReference type="ARBA" id="ARBA00022771"/>
    </source>
</evidence>
<keyword evidence="2 4" id="KW-0863">Zinc-finger</keyword>
<gene>
    <name evidence="8" type="ORF">ACHHYP_20767</name>
</gene>
<dbReference type="InterPro" id="IPR017455">
    <property type="entry name" value="Znf_FYVE-rel"/>
</dbReference>
<dbReference type="PROSITE" id="PS50089">
    <property type="entry name" value="ZF_RING_2"/>
    <property type="match status" value="1"/>
</dbReference>
<dbReference type="Pfam" id="PF01363">
    <property type="entry name" value="FYVE"/>
    <property type="match status" value="1"/>
</dbReference>
<dbReference type="SUPFAM" id="SSF57903">
    <property type="entry name" value="FYVE/PHD zinc finger"/>
    <property type="match status" value="1"/>
</dbReference>
<evidence type="ECO:0000256" key="3">
    <source>
        <dbReference type="ARBA" id="ARBA00022833"/>
    </source>
</evidence>
<proteinExistence type="predicted"/>
<feature type="domain" description="RING-type" evidence="6">
    <location>
        <begin position="282"/>
        <end position="330"/>
    </location>
</feature>
<evidence type="ECO:0008006" key="10">
    <source>
        <dbReference type="Google" id="ProtNLM"/>
    </source>
</evidence>
<dbReference type="Gene3D" id="3.30.40.10">
    <property type="entry name" value="Zinc/RING finger domain, C3HC4 (zinc finger)"/>
    <property type="match status" value="1"/>
</dbReference>
<reference evidence="8 9" key="1">
    <citation type="journal article" date="2014" name="Genome Biol. Evol.">
        <title>The secreted proteins of Achlya hypogyna and Thraustotheca clavata identify the ancestral oomycete secretome and reveal gene acquisitions by horizontal gene transfer.</title>
        <authorList>
            <person name="Misner I."/>
            <person name="Blouin N."/>
            <person name="Leonard G."/>
            <person name="Richards T.A."/>
            <person name="Lane C.E."/>
        </authorList>
    </citation>
    <scope>NUCLEOTIDE SEQUENCE [LARGE SCALE GENOMIC DNA]</scope>
    <source>
        <strain evidence="8 9">ATCC 48635</strain>
    </source>
</reference>
<dbReference type="GO" id="GO:0008270">
    <property type="term" value="F:zinc ion binding"/>
    <property type="evidence" value="ECO:0007669"/>
    <property type="project" value="UniProtKB-KW"/>
</dbReference>
<dbReference type="SMART" id="SM00064">
    <property type="entry name" value="FYVE"/>
    <property type="match status" value="1"/>
</dbReference>
<keyword evidence="3" id="KW-0862">Zinc</keyword>
<dbReference type="InterPro" id="IPR023393">
    <property type="entry name" value="START-like_dom_sf"/>
</dbReference>
<dbReference type="InterPro" id="IPR001841">
    <property type="entry name" value="Znf_RING"/>
</dbReference>
<dbReference type="EMBL" id="JNBR01002411">
    <property type="protein sequence ID" value="OQR82878.1"/>
    <property type="molecule type" value="Genomic_DNA"/>
</dbReference>
<accession>A0A1V9YB21</accession>
<dbReference type="OrthoDB" id="62066at2759"/>
<dbReference type="AlphaFoldDB" id="A0A1V9YB21"/>
<evidence type="ECO:0000313" key="8">
    <source>
        <dbReference type="EMBL" id="OQR82878.1"/>
    </source>
</evidence>
<evidence type="ECO:0000313" key="9">
    <source>
        <dbReference type="Proteomes" id="UP000243579"/>
    </source>
</evidence>